<dbReference type="STRING" id="1146883.BLASA_1413"/>
<name>H6RJP1_BLASD</name>
<comment type="similarity">
    <text evidence="1">Belongs to the 'GDXG' lipolytic enzyme family.</text>
</comment>
<evidence type="ECO:0000256" key="3">
    <source>
        <dbReference type="PROSITE-ProRule" id="PRU10038"/>
    </source>
</evidence>
<dbReference type="PANTHER" id="PTHR48081">
    <property type="entry name" value="AB HYDROLASE SUPERFAMILY PROTEIN C4A8.06C"/>
    <property type="match status" value="1"/>
</dbReference>
<keyword evidence="7" id="KW-1185">Reference proteome</keyword>
<feature type="region of interest" description="Disordered" evidence="4">
    <location>
        <begin position="385"/>
        <end position="405"/>
    </location>
</feature>
<dbReference type="InterPro" id="IPR050300">
    <property type="entry name" value="GDXG_lipolytic_enzyme"/>
</dbReference>
<sequence>MPNRHPDLSGASQQIVLNPQAQVVLDMFAADPEAEADSGVPVHVAARRTHLRSVEWVSGTGEHVAEVIDLAVPGDGGPVPIRIYRPQGARPGALMYLHGGGWVVGGIESFDAACRALANRCRLPVVSVDYRLAPEHPFPAAISDCVAVAEWISSGGGELHGVRGPLVVAGDSAGGHLASLVAFAARDGGGSPSIEALVLVYPIIDATMSSESFRRYANGYFLTADTMRWYWSSFLGARYGSVDSDFSPAHRTDVSGLPRTLVITAEHDVLRDEGEAWAARLGEAGVDVTLHRFPGMIHGFFRFDRVCSAAGEAYDLIGRFASERPRATSARARAMSRLAGRVYLERGKPVSVLLSWTGKGPRNVLIRRADGTEVVRPFRGLRRPPEAVTAPEDVTGIDTDGRAPS</sequence>
<dbReference type="GO" id="GO:0016787">
    <property type="term" value="F:hydrolase activity"/>
    <property type="evidence" value="ECO:0007669"/>
    <property type="project" value="UniProtKB-KW"/>
</dbReference>
<dbReference type="KEGG" id="bsd:BLASA_1413"/>
<feature type="domain" description="Alpha/beta hydrolase fold-3" evidence="5">
    <location>
        <begin position="94"/>
        <end position="301"/>
    </location>
</feature>
<reference evidence="7" key="2">
    <citation type="submission" date="2012-02" db="EMBL/GenBank/DDBJ databases">
        <title>Complete genome sequence of Blastococcus saxobsidens strain DD2.</title>
        <authorList>
            <person name="Genoscope."/>
        </authorList>
    </citation>
    <scope>NUCLEOTIDE SEQUENCE [LARGE SCALE GENOMIC DNA]</scope>
    <source>
        <strain evidence="7">DD2</strain>
    </source>
</reference>
<accession>H6RJP1</accession>
<dbReference type="Pfam" id="PF07859">
    <property type="entry name" value="Abhydrolase_3"/>
    <property type="match status" value="1"/>
</dbReference>
<dbReference type="Proteomes" id="UP000007517">
    <property type="component" value="Chromosome"/>
</dbReference>
<evidence type="ECO:0000256" key="4">
    <source>
        <dbReference type="SAM" id="MobiDB-lite"/>
    </source>
</evidence>
<evidence type="ECO:0000313" key="6">
    <source>
        <dbReference type="EMBL" id="CCG02346.1"/>
    </source>
</evidence>
<dbReference type="HOGENOM" id="CLU_012494_6_4_11"/>
<dbReference type="InterPro" id="IPR033140">
    <property type="entry name" value="Lipase_GDXG_put_SER_AS"/>
</dbReference>
<organism evidence="6 7">
    <name type="scientific">Blastococcus saxobsidens (strain DD2)</name>
    <dbReference type="NCBI Taxonomy" id="1146883"/>
    <lineage>
        <taxon>Bacteria</taxon>
        <taxon>Bacillati</taxon>
        <taxon>Actinomycetota</taxon>
        <taxon>Actinomycetes</taxon>
        <taxon>Geodermatophilales</taxon>
        <taxon>Geodermatophilaceae</taxon>
        <taxon>Blastococcus</taxon>
    </lineage>
</organism>
<dbReference type="Gene3D" id="3.40.50.1820">
    <property type="entry name" value="alpha/beta hydrolase"/>
    <property type="match status" value="1"/>
</dbReference>
<keyword evidence="2" id="KW-0378">Hydrolase</keyword>
<dbReference type="InterPro" id="IPR013094">
    <property type="entry name" value="AB_hydrolase_3"/>
</dbReference>
<evidence type="ECO:0000256" key="1">
    <source>
        <dbReference type="ARBA" id="ARBA00010515"/>
    </source>
</evidence>
<dbReference type="eggNOG" id="COG0657">
    <property type="taxonomic scope" value="Bacteria"/>
</dbReference>
<proteinExistence type="inferred from homology"/>
<evidence type="ECO:0000256" key="2">
    <source>
        <dbReference type="ARBA" id="ARBA00022801"/>
    </source>
</evidence>
<dbReference type="OrthoDB" id="3206739at2"/>
<gene>
    <name evidence="6" type="ordered locus">BLASA_1413</name>
</gene>
<evidence type="ECO:0000313" key="7">
    <source>
        <dbReference type="Proteomes" id="UP000007517"/>
    </source>
</evidence>
<reference evidence="6 7" key="1">
    <citation type="journal article" date="2012" name="J. Bacteriol.">
        <title>Genome Sequence of Blastococcus saxobsidens DD2, a Stone-Inhabiting Bacterium.</title>
        <authorList>
            <person name="Chouaia B."/>
            <person name="Crotti E."/>
            <person name="Brusetti L."/>
            <person name="Daffonchio D."/>
            <person name="Essoussi I."/>
            <person name="Nouioui I."/>
            <person name="Sbissi I."/>
            <person name="Ghodhbane-Gtari F."/>
            <person name="Gtari M."/>
            <person name="Vacherie B."/>
            <person name="Barbe V."/>
            <person name="Medigue C."/>
            <person name="Gury J."/>
            <person name="Pujic P."/>
            <person name="Normand P."/>
        </authorList>
    </citation>
    <scope>NUCLEOTIDE SEQUENCE [LARGE SCALE GENOMIC DNA]</scope>
    <source>
        <strain evidence="6 7">DD2</strain>
    </source>
</reference>
<dbReference type="AlphaFoldDB" id="H6RJP1"/>
<dbReference type="SUPFAM" id="SSF53474">
    <property type="entry name" value="alpha/beta-Hydrolases"/>
    <property type="match status" value="1"/>
</dbReference>
<dbReference type="InterPro" id="IPR029058">
    <property type="entry name" value="AB_hydrolase_fold"/>
</dbReference>
<protein>
    <submittedName>
        <fullName evidence="6">Lipase</fullName>
    </submittedName>
</protein>
<evidence type="ECO:0000259" key="5">
    <source>
        <dbReference type="Pfam" id="PF07859"/>
    </source>
</evidence>
<dbReference type="PANTHER" id="PTHR48081:SF8">
    <property type="entry name" value="ALPHA_BETA HYDROLASE FOLD-3 DOMAIN-CONTAINING PROTEIN-RELATED"/>
    <property type="match status" value="1"/>
</dbReference>
<dbReference type="PROSITE" id="PS01174">
    <property type="entry name" value="LIPASE_GDXG_SER"/>
    <property type="match status" value="1"/>
</dbReference>
<feature type="active site" evidence="3">
    <location>
        <position position="172"/>
    </location>
</feature>
<dbReference type="EMBL" id="FO117623">
    <property type="protein sequence ID" value="CCG02346.1"/>
    <property type="molecule type" value="Genomic_DNA"/>
</dbReference>